<dbReference type="InterPro" id="IPR011006">
    <property type="entry name" value="CheY-like_superfamily"/>
</dbReference>
<feature type="domain" description="Response regulatory" evidence="2">
    <location>
        <begin position="4"/>
        <end position="115"/>
    </location>
</feature>
<accession>A0A2T2YJQ1</accession>
<dbReference type="InterPro" id="IPR001789">
    <property type="entry name" value="Sig_transdc_resp-reg_receiver"/>
</dbReference>
<keyword evidence="5" id="KW-1185">Reference proteome</keyword>
<name>A0A2T2YJQ1_9BACT</name>
<dbReference type="SMART" id="SM00448">
    <property type="entry name" value="REC"/>
    <property type="match status" value="1"/>
</dbReference>
<gene>
    <name evidence="4" type="ORF">AHMF7605_20630</name>
</gene>
<dbReference type="SMART" id="SM00850">
    <property type="entry name" value="LytTR"/>
    <property type="match status" value="1"/>
</dbReference>
<dbReference type="OrthoDB" id="1646880at2"/>
<dbReference type="InterPro" id="IPR007492">
    <property type="entry name" value="LytTR_DNA-bd_dom"/>
</dbReference>
<dbReference type="Proteomes" id="UP000240357">
    <property type="component" value="Unassembled WGS sequence"/>
</dbReference>
<dbReference type="Pfam" id="PF04397">
    <property type="entry name" value="LytTR"/>
    <property type="match status" value="1"/>
</dbReference>
<keyword evidence="4" id="KW-0238">DNA-binding</keyword>
<dbReference type="Gene3D" id="2.40.50.1020">
    <property type="entry name" value="LytTr DNA-binding domain"/>
    <property type="match status" value="1"/>
</dbReference>
<evidence type="ECO:0000259" key="3">
    <source>
        <dbReference type="PROSITE" id="PS50930"/>
    </source>
</evidence>
<keyword evidence="1" id="KW-0597">Phosphoprotein</keyword>
<proteinExistence type="predicted"/>
<dbReference type="PROSITE" id="PS50110">
    <property type="entry name" value="RESPONSE_REGULATORY"/>
    <property type="match status" value="1"/>
</dbReference>
<dbReference type="Pfam" id="PF00072">
    <property type="entry name" value="Response_reg"/>
    <property type="match status" value="1"/>
</dbReference>
<feature type="modified residue" description="4-aspartylphosphate" evidence="1">
    <location>
        <position position="55"/>
    </location>
</feature>
<dbReference type="SUPFAM" id="SSF52172">
    <property type="entry name" value="CheY-like"/>
    <property type="match status" value="1"/>
</dbReference>
<feature type="domain" description="HTH LytTR-type" evidence="3">
    <location>
        <begin position="129"/>
        <end position="227"/>
    </location>
</feature>
<dbReference type="PROSITE" id="PS50930">
    <property type="entry name" value="HTH_LYTTR"/>
    <property type="match status" value="1"/>
</dbReference>
<evidence type="ECO:0000313" key="4">
    <source>
        <dbReference type="EMBL" id="PSR55737.1"/>
    </source>
</evidence>
<sequence>MKIRCVITDDEPMARKGLQGYVDKIDFLALVGVCSSAIELNNLLKSKEVHLLFLDIEMPYLSGIELLQNLPQPPKVIFTTAYEQYALKGYDLNIIDYLLKPISFERFLKAVNKAHDLVANAKTPTADFIFVKSNNKLEKVFFEDILFLEALENYVIIQTAGSKIITHTTLKHLLENLPVDNFLQTHKSFVVNMNKIKTIAGNTLGIQQFTAPVSRNLREQVMEKILKNRFLKK</sequence>
<dbReference type="PANTHER" id="PTHR37299:SF1">
    <property type="entry name" value="STAGE 0 SPORULATION PROTEIN A HOMOLOG"/>
    <property type="match status" value="1"/>
</dbReference>
<protein>
    <submittedName>
        <fullName evidence="4">DNA-binding response regulator</fullName>
    </submittedName>
</protein>
<comment type="caution">
    <text evidence="4">The sequence shown here is derived from an EMBL/GenBank/DDBJ whole genome shotgun (WGS) entry which is preliminary data.</text>
</comment>
<dbReference type="GO" id="GO:0003677">
    <property type="term" value="F:DNA binding"/>
    <property type="evidence" value="ECO:0007669"/>
    <property type="project" value="UniProtKB-KW"/>
</dbReference>
<organism evidence="4 5">
    <name type="scientific">Adhaeribacter arboris</name>
    <dbReference type="NCBI Taxonomy" id="2072846"/>
    <lineage>
        <taxon>Bacteria</taxon>
        <taxon>Pseudomonadati</taxon>
        <taxon>Bacteroidota</taxon>
        <taxon>Cytophagia</taxon>
        <taxon>Cytophagales</taxon>
        <taxon>Hymenobacteraceae</taxon>
        <taxon>Adhaeribacter</taxon>
    </lineage>
</organism>
<dbReference type="PANTHER" id="PTHR37299">
    <property type="entry name" value="TRANSCRIPTIONAL REGULATOR-RELATED"/>
    <property type="match status" value="1"/>
</dbReference>
<evidence type="ECO:0000256" key="1">
    <source>
        <dbReference type="PROSITE-ProRule" id="PRU00169"/>
    </source>
</evidence>
<reference evidence="4 5" key="1">
    <citation type="submission" date="2018-03" db="EMBL/GenBank/DDBJ databases">
        <title>Adhaeribacter sp. HMF7605 Genome sequencing and assembly.</title>
        <authorList>
            <person name="Kang H."/>
            <person name="Kang J."/>
            <person name="Cha I."/>
            <person name="Kim H."/>
            <person name="Joh K."/>
        </authorList>
    </citation>
    <scope>NUCLEOTIDE SEQUENCE [LARGE SCALE GENOMIC DNA]</scope>
    <source>
        <strain evidence="4 5">HMF7605</strain>
    </source>
</reference>
<dbReference type="RefSeq" id="WP_106931918.1">
    <property type="nucleotide sequence ID" value="NZ_PYFT01000001.1"/>
</dbReference>
<dbReference type="InterPro" id="IPR046947">
    <property type="entry name" value="LytR-like"/>
</dbReference>
<dbReference type="GO" id="GO:0000156">
    <property type="term" value="F:phosphorelay response regulator activity"/>
    <property type="evidence" value="ECO:0007669"/>
    <property type="project" value="InterPro"/>
</dbReference>
<dbReference type="EMBL" id="PYFT01000001">
    <property type="protein sequence ID" value="PSR55737.1"/>
    <property type="molecule type" value="Genomic_DNA"/>
</dbReference>
<dbReference type="AlphaFoldDB" id="A0A2T2YJQ1"/>
<evidence type="ECO:0000313" key="5">
    <source>
        <dbReference type="Proteomes" id="UP000240357"/>
    </source>
</evidence>
<evidence type="ECO:0000259" key="2">
    <source>
        <dbReference type="PROSITE" id="PS50110"/>
    </source>
</evidence>
<dbReference type="Gene3D" id="3.40.50.2300">
    <property type="match status" value="1"/>
</dbReference>